<keyword evidence="2" id="KW-1185">Reference proteome</keyword>
<evidence type="ECO:0000313" key="1">
    <source>
        <dbReference type="EMBL" id="VTJ53973.1"/>
    </source>
</evidence>
<protein>
    <submittedName>
        <fullName evidence="1">Uncharacterized protein</fullName>
    </submittedName>
</protein>
<accession>A0A5E4A9L3</accession>
<dbReference type="Proteomes" id="UP000335636">
    <property type="component" value="Unassembled WGS sequence"/>
</dbReference>
<sequence>MGVSPLPEFWPYQDLPAGRLCFPSAIVAAFVLARETEAPALEYGPDSRAPHTLPQRFSISPLDWGLRHCAQAHSLVGPRDSGPATFILLKGAGLRQPPGLVEPAAGRVSLSAAASSALSP</sequence>
<dbReference type="AlphaFoldDB" id="A0A5E4A9L3"/>
<reference evidence="1" key="1">
    <citation type="submission" date="2019-04" db="EMBL/GenBank/DDBJ databases">
        <authorList>
            <person name="Alioto T."/>
            <person name="Alioto T."/>
        </authorList>
    </citation>
    <scope>NUCLEOTIDE SEQUENCE [LARGE SCALE GENOMIC DNA]</scope>
</reference>
<comment type="caution">
    <text evidence="1">The sequence shown here is derived from an EMBL/GenBank/DDBJ whole genome shotgun (WGS) entry which is preliminary data.</text>
</comment>
<dbReference type="EMBL" id="CABDUW010000035">
    <property type="protein sequence ID" value="VTJ53973.1"/>
    <property type="molecule type" value="Genomic_DNA"/>
</dbReference>
<organism evidence="1 2">
    <name type="scientific">Marmota monax</name>
    <name type="common">Woodchuck</name>
    <dbReference type="NCBI Taxonomy" id="9995"/>
    <lineage>
        <taxon>Eukaryota</taxon>
        <taxon>Metazoa</taxon>
        <taxon>Chordata</taxon>
        <taxon>Craniata</taxon>
        <taxon>Vertebrata</taxon>
        <taxon>Euteleostomi</taxon>
        <taxon>Mammalia</taxon>
        <taxon>Eutheria</taxon>
        <taxon>Euarchontoglires</taxon>
        <taxon>Glires</taxon>
        <taxon>Rodentia</taxon>
        <taxon>Sciuromorpha</taxon>
        <taxon>Sciuridae</taxon>
        <taxon>Xerinae</taxon>
        <taxon>Marmotini</taxon>
        <taxon>Marmota</taxon>
    </lineage>
</organism>
<evidence type="ECO:0000313" key="2">
    <source>
        <dbReference type="Proteomes" id="UP000335636"/>
    </source>
</evidence>
<name>A0A5E4A9L3_MARMO</name>
<proteinExistence type="predicted"/>
<gene>
    <name evidence="1" type="ORF">MONAX_5E027940</name>
</gene>